<dbReference type="InterPro" id="IPR001128">
    <property type="entry name" value="Cyt_P450"/>
</dbReference>
<gene>
    <name evidence="16" type="ORF">NEZAVI_LOCUS3039</name>
</gene>
<dbReference type="GO" id="GO:0004497">
    <property type="term" value="F:monooxygenase activity"/>
    <property type="evidence" value="ECO:0007669"/>
    <property type="project" value="UniProtKB-KW"/>
</dbReference>
<organism evidence="16 17">
    <name type="scientific">Nezara viridula</name>
    <name type="common">Southern green stink bug</name>
    <name type="synonym">Cimex viridulus</name>
    <dbReference type="NCBI Taxonomy" id="85310"/>
    <lineage>
        <taxon>Eukaryota</taxon>
        <taxon>Metazoa</taxon>
        <taxon>Ecdysozoa</taxon>
        <taxon>Arthropoda</taxon>
        <taxon>Hexapoda</taxon>
        <taxon>Insecta</taxon>
        <taxon>Pterygota</taxon>
        <taxon>Neoptera</taxon>
        <taxon>Paraneoptera</taxon>
        <taxon>Hemiptera</taxon>
        <taxon>Heteroptera</taxon>
        <taxon>Panheteroptera</taxon>
        <taxon>Pentatomomorpha</taxon>
        <taxon>Pentatomoidea</taxon>
        <taxon>Pentatomidae</taxon>
        <taxon>Pentatominae</taxon>
        <taxon>Nezara</taxon>
    </lineage>
</organism>
<dbReference type="GO" id="GO:0020037">
    <property type="term" value="F:heme binding"/>
    <property type="evidence" value="ECO:0007669"/>
    <property type="project" value="InterPro"/>
</dbReference>
<evidence type="ECO:0000256" key="6">
    <source>
        <dbReference type="ARBA" id="ARBA00022723"/>
    </source>
</evidence>
<dbReference type="Pfam" id="PF00067">
    <property type="entry name" value="p450"/>
    <property type="match status" value="1"/>
</dbReference>
<dbReference type="Proteomes" id="UP001152798">
    <property type="component" value="Chromosome 1"/>
</dbReference>
<evidence type="ECO:0008006" key="18">
    <source>
        <dbReference type="Google" id="ProtNLM"/>
    </source>
</evidence>
<evidence type="ECO:0000256" key="15">
    <source>
        <dbReference type="SAM" id="Phobius"/>
    </source>
</evidence>
<evidence type="ECO:0000313" key="17">
    <source>
        <dbReference type="Proteomes" id="UP001152798"/>
    </source>
</evidence>
<comment type="cofactor">
    <cofactor evidence="1 13">
        <name>heme</name>
        <dbReference type="ChEBI" id="CHEBI:30413"/>
    </cofactor>
</comment>
<dbReference type="AlphaFoldDB" id="A0A9P0GZS0"/>
<dbReference type="PRINTS" id="PR00385">
    <property type="entry name" value="P450"/>
</dbReference>
<dbReference type="PANTHER" id="PTHR24292">
    <property type="entry name" value="CYTOCHROME P450"/>
    <property type="match status" value="1"/>
</dbReference>
<dbReference type="CDD" id="cd11056">
    <property type="entry name" value="CYP6-like"/>
    <property type="match status" value="1"/>
</dbReference>
<keyword evidence="7" id="KW-0256">Endoplasmic reticulum</keyword>
<dbReference type="GO" id="GO:0005789">
    <property type="term" value="C:endoplasmic reticulum membrane"/>
    <property type="evidence" value="ECO:0007669"/>
    <property type="project" value="UniProtKB-SubCell"/>
</dbReference>
<keyword evidence="10 13" id="KW-0408">Iron</keyword>
<evidence type="ECO:0000256" key="11">
    <source>
        <dbReference type="ARBA" id="ARBA00023033"/>
    </source>
</evidence>
<keyword evidence="6 13" id="KW-0479">Metal-binding</keyword>
<dbReference type="PANTHER" id="PTHR24292:SF93">
    <property type="entry name" value="CYTOCHROME P450 310A1-RELATED"/>
    <property type="match status" value="1"/>
</dbReference>
<accession>A0A9P0GZS0</accession>
<dbReference type="EMBL" id="OV725077">
    <property type="protein sequence ID" value="CAH1392173.1"/>
    <property type="molecule type" value="Genomic_DNA"/>
</dbReference>
<dbReference type="InterPro" id="IPR002401">
    <property type="entry name" value="Cyt_P450_E_grp-I"/>
</dbReference>
<sequence length="520" mass="60996">MSWQDWLMLATIAALSLLGLAYYTIKKLYRHFEDRNIPYIKPKFLLGSDPDGVLFRLHVCDSWDNIYKKLEGKPIGGFFQTVLPFLMVRDPEYIHQVLISSFDHFFDRNFLIDEEVNPLDAHLFLLRGNKWRYLRNKLSPIFSSGKLRWMFDEMDHCGDIFLECIDKLADGKDRDILDELARYATDVIESCAFGLEGDSIKNPNSKMRQVGRDLFDTSKFNLSQFFFLLRFSIPRLLIWLKVPSVPSHAKNFFCTTMSDVLEYRRKTGFQRKDFVQLLLQLKDKEIVEINSNYDVGDEKGKHEETVTEKIEITDLLLVAQSFVFFVAGFETTSRTLHFLIHQLAEHQEFQKRARKEVLDIKAKHGRFSYDALKDMKFLNKCIAETLRMYPPVAMLNRECTKDFTFQDGTLIKKGEQIVIPIYSIHRDPRYFPDPLKYNPDRFEVDPQNGTYLPFGDGPRICIGKRFAIVEIKIIMARLLERYWFELSPLNGEKIEIDPWSLIVSSKKGLWVKIHKLTDLK</sequence>
<evidence type="ECO:0000256" key="9">
    <source>
        <dbReference type="ARBA" id="ARBA00023002"/>
    </source>
</evidence>
<evidence type="ECO:0000256" key="12">
    <source>
        <dbReference type="ARBA" id="ARBA00023136"/>
    </source>
</evidence>
<name>A0A9P0GZS0_NEZVI</name>
<keyword evidence="12 15" id="KW-0472">Membrane</keyword>
<keyword evidence="8" id="KW-0492">Microsome</keyword>
<dbReference type="InterPro" id="IPR017972">
    <property type="entry name" value="Cyt_P450_CS"/>
</dbReference>
<keyword evidence="15" id="KW-0812">Transmembrane</keyword>
<evidence type="ECO:0000313" key="16">
    <source>
        <dbReference type="EMBL" id="CAH1392173.1"/>
    </source>
</evidence>
<evidence type="ECO:0000256" key="7">
    <source>
        <dbReference type="ARBA" id="ARBA00022824"/>
    </source>
</evidence>
<reference evidence="16" key="1">
    <citation type="submission" date="2022-01" db="EMBL/GenBank/DDBJ databases">
        <authorList>
            <person name="King R."/>
        </authorList>
    </citation>
    <scope>NUCLEOTIDE SEQUENCE</scope>
</reference>
<evidence type="ECO:0000256" key="14">
    <source>
        <dbReference type="RuleBase" id="RU000461"/>
    </source>
</evidence>
<proteinExistence type="inferred from homology"/>
<dbReference type="SUPFAM" id="SSF48264">
    <property type="entry name" value="Cytochrome P450"/>
    <property type="match status" value="1"/>
</dbReference>
<dbReference type="GO" id="GO:0016705">
    <property type="term" value="F:oxidoreductase activity, acting on paired donors, with incorporation or reduction of molecular oxygen"/>
    <property type="evidence" value="ECO:0007669"/>
    <property type="project" value="InterPro"/>
</dbReference>
<keyword evidence="9 14" id="KW-0560">Oxidoreductase</keyword>
<keyword evidence="11 14" id="KW-0503">Monooxygenase</keyword>
<dbReference type="Gene3D" id="1.10.630.10">
    <property type="entry name" value="Cytochrome P450"/>
    <property type="match status" value="1"/>
</dbReference>
<dbReference type="PROSITE" id="PS00086">
    <property type="entry name" value="CYTOCHROME_P450"/>
    <property type="match status" value="1"/>
</dbReference>
<evidence type="ECO:0000256" key="2">
    <source>
        <dbReference type="ARBA" id="ARBA00004174"/>
    </source>
</evidence>
<evidence type="ECO:0000256" key="1">
    <source>
        <dbReference type="ARBA" id="ARBA00001971"/>
    </source>
</evidence>
<protein>
    <recommendedName>
        <fullName evidence="18">Cytochrome P450</fullName>
    </recommendedName>
</protein>
<dbReference type="GO" id="GO:0005506">
    <property type="term" value="F:iron ion binding"/>
    <property type="evidence" value="ECO:0007669"/>
    <property type="project" value="InterPro"/>
</dbReference>
<evidence type="ECO:0000256" key="13">
    <source>
        <dbReference type="PIRSR" id="PIRSR602401-1"/>
    </source>
</evidence>
<evidence type="ECO:0000256" key="8">
    <source>
        <dbReference type="ARBA" id="ARBA00022848"/>
    </source>
</evidence>
<evidence type="ECO:0000256" key="10">
    <source>
        <dbReference type="ARBA" id="ARBA00023004"/>
    </source>
</evidence>
<evidence type="ECO:0000256" key="5">
    <source>
        <dbReference type="ARBA" id="ARBA00022617"/>
    </source>
</evidence>
<dbReference type="OrthoDB" id="2789670at2759"/>
<evidence type="ECO:0000256" key="3">
    <source>
        <dbReference type="ARBA" id="ARBA00004406"/>
    </source>
</evidence>
<dbReference type="InterPro" id="IPR036396">
    <property type="entry name" value="Cyt_P450_sf"/>
</dbReference>
<dbReference type="FunFam" id="1.10.630.10:FF:000042">
    <property type="entry name" value="Cytochrome P450"/>
    <property type="match status" value="1"/>
</dbReference>
<dbReference type="PRINTS" id="PR00463">
    <property type="entry name" value="EP450I"/>
</dbReference>
<keyword evidence="5 13" id="KW-0349">Heme</keyword>
<evidence type="ECO:0000256" key="4">
    <source>
        <dbReference type="ARBA" id="ARBA00010617"/>
    </source>
</evidence>
<comment type="similarity">
    <text evidence="4 14">Belongs to the cytochrome P450 family.</text>
</comment>
<feature type="transmembrane region" description="Helical" evidence="15">
    <location>
        <begin position="6"/>
        <end position="25"/>
    </location>
</feature>
<comment type="subcellular location">
    <subcellularLocation>
        <location evidence="3">Endoplasmic reticulum membrane</location>
        <topology evidence="3">Peripheral membrane protein</topology>
    </subcellularLocation>
    <subcellularLocation>
        <location evidence="2">Microsome membrane</location>
        <topology evidence="2">Peripheral membrane protein</topology>
    </subcellularLocation>
</comment>
<dbReference type="InterPro" id="IPR050476">
    <property type="entry name" value="Insect_CytP450_Detox"/>
</dbReference>
<keyword evidence="17" id="KW-1185">Reference proteome</keyword>
<keyword evidence="15" id="KW-1133">Transmembrane helix</keyword>
<feature type="binding site" description="axial binding residue" evidence="13">
    <location>
        <position position="461"/>
    </location>
    <ligand>
        <name>heme</name>
        <dbReference type="ChEBI" id="CHEBI:30413"/>
    </ligand>
    <ligandPart>
        <name>Fe</name>
        <dbReference type="ChEBI" id="CHEBI:18248"/>
    </ligandPart>
</feature>